<dbReference type="PROSITE" id="PS51192">
    <property type="entry name" value="HELICASE_ATP_BIND_1"/>
    <property type="match status" value="1"/>
</dbReference>
<dbReference type="Gene3D" id="3.40.50.300">
    <property type="entry name" value="P-loop containing nucleotide triphosphate hydrolases"/>
    <property type="match status" value="2"/>
</dbReference>
<comment type="caution">
    <text evidence="16">The sequence shown here is derived from an EMBL/GenBank/DDBJ whole genome shotgun (WGS) entry which is preliminary data.</text>
</comment>
<dbReference type="Gene3D" id="1.10.10.10">
    <property type="entry name" value="Winged helix-like DNA-binding domain superfamily/Winged helix DNA-binding domain"/>
    <property type="match status" value="1"/>
</dbReference>
<comment type="similarity">
    <text evidence="1">Belongs to the helicase family. RecQ subfamily.</text>
</comment>
<dbReference type="CDD" id="cd17920">
    <property type="entry name" value="DEXHc_RecQ"/>
    <property type="match status" value="1"/>
</dbReference>
<dbReference type="PANTHER" id="PTHR13710:SF105">
    <property type="entry name" value="ATP-DEPENDENT DNA HELICASE Q1"/>
    <property type="match status" value="1"/>
</dbReference>
<dbReference type="GO" id="GO:0016787">
    <property type="term" value="F:hydrolase activity"/>
    <property type="evidence" value="ECO:0007669"/>
    <property type="project" value="UniProtKB-KW"/>
</dbReference>
<dbReference type="Pfam" id="PF00271">
    <property type="entry name" value="Helicase_C"/>
    <property type="match status" value="1"/>
</dbReference>
<dbReference type="InterPro" id="IPR036388">
    <property type="entry name" value="WH-like_DNA-bd_sf"/>
</dbReference>
<dbReference type="GO" id="GO:0005694">
    <property type="term" value="C:chromosome"/>
    <property type="evidence" value="ECO:0007669"/>
    <property type="project" value="TreeGrafter"/>
</dbReference>
<gene>
    <name evidence="16" type="ORF">BJ992_003622</name>
</gene>
<evidence type="ECO:0000256" key="7">
    <source>
        <dbReference type="ARBA" id="ARBA00023125"/>
    </source>
</evidence>
<dbReference type="InterPro" id="IPR027417">
    <property type="entry name" value="P-loop_NTPase"/>
</dbReference>
<dbReference type="GO" id="GO:0043138">
    <property type="term" value="F:3'-5' DNA helicase activity"/>
    <property type="evidence" value="ECO:0007669"/>
    <property type="project" value="UniProtKB-EC"/>
</dbReference>
<evidence type="ECO:0000256" key="2">
    <source>
        <dbReference type="ARBA" id="ARBA00022723"/>
    </source>
</evidence>
<evidence type="ECO:0000256" key="10">
    <source>
        <dbReference type="ARBA" id="ARBA00034808"/>
    </source>
</evidence>
<keyword evidence="17" id="KW-1185">Reference proteome</keyword>
<dbReference type="PROSITE" id="PS51194">
    <property type="entry name" value="HELICASE_CTER"/>
    <property type="match status" value="1"/>
</dbReference>
<keyword evidence="6" id="KW-0067">ATP-binding</keyword>
<dbReference type="InterPro" id="IPR032284">
    <property type="entry name" value="RecQ_Zn-bd"/>
</dbReference>
<evidence type="ECO:0000256" key="5">
    <source>
        <dbReference type="ARBA" id="ARBA00022806"/>
    </source>
</evidence>
<name>A0A7X0IFD3_9ACTN</name>
<evidence type="ECO:0000256" key="12">
    <source>
        <dbReference type="ARBA" id="ARBA00044550"/>
    </source>
</evidence>
<evidence type="ECO:0000313" key="16">
    <source>
        <dbReference type="EMBL" id="MBB6474191.1"/>
    </source>
</evidence>
<dbReference type="SUPFAM" id="SSF52540">
    <property type="entry name" value="P-loop containing nucleoside triphosphate hydrolases"/>
    <property type="match status" value="1"/>
</dbReference>
<evidence type="ECO:0000256" key="1">
    <source>
        <dbReference type="ARBA" id="ARBA00005446"/>
    </source>
</evidence>
<evidence type="ECO:0000256" key="9">
    <source>
        <dbReference type="ARBA" id="ARBA00034617"/>
    </source>
</evidence>
<evidence type="ECO:0000256" key="4">
    <source>
        <dbReference type="ARBA" id="ARBA00022801"/>
    </source>
</evidence>
<dbReference type="InterPro" id="IPR001650">
    <property type="entry name" value="Helicase_C-like"/>
</dbReference>
<feature type="region of interest" description="Disordered" evidence="13">
    <location>
        <begin position="1"/>
        <end position="21"/>
    </location>
</feature>
<dbReference type="PANTHER" id="PTHR13710">
    <property type="entry name" value="DNA HELICASE RECQ FAMILY MEMBER"/>
    <property type="match status" value="1"/>
</dbReference>
<dbReference type="InterPro" id="IPR011545">
    <property type="entry name" value="DEAD/DEAH_box_helicase_dom"/>
</dbReference>
<dbReference type="NCBIfam" id="TIGR00614">
    <property type="entry name" value="recQ_fam"/>
    <property type="match status" value="1"/>
</dbReference>
<dbReference type="PROSITE" id="PS00690">
    <property type="entry name" value="DEAH_ATP_HELICASE"/>
    <property type="match status" value="1"/>
</dbReference>
<keyword evidence="5 16" id="KW-0347">Helicase</keyword>
<dbReference type="InterPro" id="IPR004589">
    <property type="entry name" value="DNA_helicase_ATP-dep_RecQ"/>
</dbReference>
<evidence type="ECO:0000256" key="3">
    <source>
        <dbReference type="ARBA" id="ARBA00022741"/>
    </source>
</evidence>
<dbReference type="RefSeq" id="WP_184982500.1">
    <property type="nucleotide sequence ID" value="NZ_BAAALO010000099.1"/>
</dbReference>
<sequence length="560" mass="60573">MRRPEIEVADAERQGPAPSAETEALCARTARSALGLTELRPGQLEAMAALAEGRDTLAVMPTGSGKSAIYQVPALLLPGPTLVVSPLIALQRDQVRALRAHDEEARSVDAGTSAREREATFQALRAGTAEFLFCAPEQLARPDVVKELAAAAPSLMVVDEAHCVSTWGHDFRPDYLRLGAVADAIGRPAIVALTATAAPPVRAEIVERLGMRDPVTIVRGFDRPNISLEARWVHGDATDEVTAAVREQPQPGIVYVATRKRTGQLARVLGEAGLRAAPYHAGLPRAERHEVHERFLKGDLDVVVATNAFGMGIDKPDVRYVFHAEVPGSLDAYYQEIGRAGRDGGPARAVLFYRPEDLGLQRFFTGSVPDAGTLERVAEAVADGTGERRRLAERAGVSPRRLTLLLDLLRRVGAVRVGSRAITPVAGGPDPATAADLARGLAERRRDIERTRLEMMRRYAETGDCRRRLLLGYFGEHLPSPCGDCDTCHAGTAMEPAPGEGPFPVHTHVEHATWGPGQVIRRDDDRLIVLFEEAGYRELLLEAVLEHDLLRETGPGSTGT</sequence>
<dbReference type="InterPro" id="IPR014001">
    <property type="entry name" value="Helicase_ATP-bd"/>
</dbReference>
<evidence type="ECO:0000256" key="11">
    <source>
        <dbReference type="ARBA" id="ARBA00044535"/>
    </source>
</evidence>
<dbReference type="GO" id="GO:0003677">
    <property type="term" value="F:DNA binding"/>
    <property type="evidence" value="ECO:0007669"/>
    <property type="project" value="UniProtKB-KW"/>
</dbReference>
<evidence type="ECO:0000313" key="17">
    <source>
        <dbReference type="Proteomes" id="UP000555564"/>
    </source>
</evidence>
<dbReference type="Pfam" id="PF16124">
    <property type="entry name" value="RecQ_Zn_bind"/>
    <property type="match status" value="1"/>
</dbReference>
<dbReference type="GO" id="GO:0009378">
    <property type="term" value="F:four-way junction helicase activity"/>
    <property type="evidence" value="ECO:0007669"/>
    <property type="project" value="TreeGrafter"/>
</dbReference>
<evidence type="ECO:0000256" key="13">
    <source>
        <dbReference type="SAM" id="MobiDB-lite"/>
    </source>
</evidence>
<comment type="catalytic activity">
    <reaction evidence="9">
        <text>Couples ATP hydrolysis with the unwinding of duplex DNA by translocating in the 3'-5' direction.</text>
        <dbReference type="EC" id="5.6.2.4"/>
    </reaction>
</comment>
<evidence type="ECO:0000256" key="6">
    <source>
        <dbReference type="ARBA" id="ARBA00022840"/>
    </source>
</evidence>
<dbReference type="GO" id="GO:0005524">
    <property type="term" value="F:ATP binding"/>
    <property type="evidence" value="ECO:0007669"/>
    <property type="project" value="UniProtKB-KW"/>
</dbReference>
<dbReference type="AlphaFoldDB" id="A0A7X0IFD3"/>
<evidence type="ECO:0000256" key="8">
    <source>
        <dbReference type="ARBA" id="ARBA00023235"/>
    </source>
</evidence>
<dbReference type="GO" id="GO:0005737">
    <property type="term" value="C:cytoplasm"/>
    <property type="evidence" value="ECO:0007669"/>
    <property type="project" value="TreeGrafter"/>
</dbReference>
<dbReference type="SMART" id="SM00490">
    <property type="entry name" value="HELICc"/>
    <property type="match status" value="1"/>
</dbReference>
<dbReference type="GO" id="GO:0046872">
    <property type="term" value="F:metal ion binding"/>
    <property type="evidence" value="ECO:0007669"/>
    <property type="project" value="UniProtKB-KW"/>
</dbReference>
<dbReference type="GO" id="GO:0006281">
    <property type="term" value="P:DNA repair"/>
    <property type="evidence" value="ECO:0007669"/>
    <property type="project" value="TreeGrafter"/>
</dbReference>
<dbReference type="Proteomes" id="UP000555564">
    <property type="component" value="Unassembled WGS sequence"/>
</dbReference>
<keyword evidence="2" id="KW-0479">Metal-binding</keyword>
<dbReference type="SMART" id="SM00487">
    <property type="entry name" value="DEXDc"/>
    <property type="match status" value="1"/>
</dbReference>
<dbReference type="GO" id="GO:0006310">
    <property type="term" value="P:DNA recombination"/>
    <property type="evidence" value="ECO:0007669"/>
    <property type="project" value="InterPro"/>
</dbReference>
<protein>
    <recommendedName>
        <fullName evidence="11">ATP-dependent DNA helicase RecQ</fullName>
        <ecNumber evidence="10">5.6.2.4</ecNumber>
    </recommendedName>
    <alternativeName>
        <fullName evidence="12">DNA 3'-5' helicase RecQ</fullName>
    </alternativeName>
</protein>
<organism evidence="16 17">
    <name type="scientific">Sphaerisporangium rubeum</name>
    <dbReference type="NCBI Taxonomy" id="321317"/>
    <lineage>
        <taxon>Bacteria</taxon>
        <taxon>Bacillati</taxon>
        <taxon>Actinomycetota</taxon>
        <taxon>Actinomycetes</taxon>
        <taxon>Streptosporangiales</taxon>
        <taxon>Streptosporangiaceae</taxon>
        <taxon>Sphaerisporangium</taxon>
    </lineage>
</organism>
<reference evidence="16 17" key="1">
    <citation type="submission" date="2020-08" db="EMBL/GenBank/DDBJ databases">
        <title>Sequencing the genomes of 1000 actinobacteria strains.</title>
        <authorList>
            <person name="Klenk H.-P."/>
        </authorList>
    </citation>
    <scope>NUCLEOTIDE SEQUENCE [LARGE SCALE GENOMIC DNA]</scope>
    <source>
        <strain evidence="16 17">DSM 44936</strain>
    </source>
</reference>
<accession>A0A7X0IFD3</accession>
<feature type="domain" description="Helicase ATP-binding" evidence="14">
    <location>
        <begin position="47"/>
        <end position="215"/>
    </location>
</feature>
<keyword evidence="4 16" id="KW-0378">Hydrolase</keyword>
<evidence type="ECO:0000259" key="15">
    <source>
        <dbReference type="PROSITE" id="PS51194"/>
    </source>
</evidence>
<keyword evidence="3" id="KW-0547">Nucleotide-binding</keyword>
<keyword evidence="7" id="KW-0238">DNA-binding</keyword>
<dbReference type="EC" id="5.6.2.4" evidence="10"/>
<dbReference type="EMBL" id="JACHIU010000001">
    <property type="protein sequence ID" value="MBB6474191.1"/>
    <property type="molecule type" value="Genomic_DNA"/>
</dbReference>
<dbReference type="Pfam" id="PF00270">
    <property type="entry name" value="DEAD"/>
    <property type="match status" value="1"/>
</dbReference>
<keyword evidence="8" id="KW-0413">Isomerase</keyword>
<proteinExistence type="inferred from homology"/>
<feature type="domain" description="Helicase C-terminal" evidence="15">
    <location>
        <begin position="237"/>
        <end position="385"/>
    </location>
</feature>
<evidence type="ECO:0000259" key="14">
    <source>
        <dbReference type="PROSITE" id="PS51192"/>
    </source>
</evidence>
<feature type="compositionally biased region" description="Basic and acidic residues" evidence="13">
    <location>
        <begin position="1"/>
        <end position="13"/>
    </location>
</feature>
<dbReference type="InterPro" id="IPR002464">
    <property type="entry name" value="DNA/RNA_helicase_DEAH_CS"/>
</dbReference>